<sequence>MLAYAPALKILRNRVRDNLKDIVVVNNPVRKYRAQDMYPYLSEVGTFPWSQDTKIPLKSGIPPEDGDAWLDHAKRQSSQRLNPVTATGLTMVIYNYSHRVKSHDDKVLSWVQVSVKDMRDSEIVCEEFPFEGEGTQAFDASKR</sequence>
<dbReference type="EMBL" id="PQXH01000098">
    <property type="protein sequence ID" value="TGO11944.1"/>
    <property type="molecule type" value="Genomic_DNA"/>
</dbReference>
<accession>A0A4Z1EHI8</accession>
<keyword evidence="2" id="KW-1185">Reference proteome</keyword>
<name>A0A4Z1EHI8_9HELO</name>
<organism evidence="1 2">
    <name type="scientific">Botrytis tulipae</name>
    <dbReference type="NCBI Taxonomy" id="87230"/>
    <lineage>
        <taxon>Eukaryota</taxon>
        <taxon>Fungi</taxon>
        <taxon>Dikarya</taxon>
        <taxon>Ascomycota</taxon>
        <taxon>Pezizomycotina</taxon>
        <taxon>Leotiomycetes</taxon>
        <taxon>Helotiales</taxon>
        <taxon>Sclerotiniaceae</taxon>
        <taxon>Botrytis</taxon>
    </lineage>
</organism>
<gene>
    <name evidence="1" type="ORF">BTUL_0098g00480</name>
</gene>
<dbReference type="AlphaFoldDB" id="A0A4Z1EHI8"/>
<evidence type="ECO:0000313" key="2">
    <source>
        <dbReference type="Proteomes" id="UP000297777"/>
    </source>
</evidence>
<dbReference type="OrthoDB" id="3488362at2759"/>
<proteinExistence type="predicted"/>
<reference evidence="1 2" key="1">
    <citation type="submission" date="2017-12" db="EMBL/GenBank/DDBJ databases">
        <title>Comparative genomics of Botrytis spp.</title>
        <authorList>
            <person name="Valero-Jimenez C.A."/>
            <person name="Tapia P."/>
            <person name="Veloso J."/>
            <person name="Silva-Moreno E."/>
            <person name="Staats M."/>
            <person name="Valdes J.H."/>
            <person name="Van Kan J.A.L."/>
        </authorList>
    </citation>
    <scope>NUCLEOTIDE SEQUENCE [LARGE SCALE GENOMIC DNA]</scope>
    <source>
        <strain evidence="1 2">Bt9001</strain>
    </source>
</reference>
<dbReference type="Proteomes" id="UP000297777">
    <property type="component" value="Unassembled WGS sequence"/>
</dbReference>
<protein>
    <submittedName>
        <fullName evidence="1">Uncharacterized protein</fullName>
    </submittedName>
</protein>
<evidence type="ECO:0000313" key="1">
    <source>
        <dbReference type="EMBL" id="TGO11944.1"/>
    </source>
</evidence>
<comment type="caution">
    <text evidence="1">The sequence shown here is derived from an EMBL/GenBank/DDBJ whole genome shotgun (WGS) entry which is preliminary data.</text>
</comment>